<organism evidence="2 3">
    <name type="scientific">candidate division CSSED10-310 bacterium</name>
    <dbReference type="NCBI Taxonomy" id="2855610"/>
    <lineage>
        <taxon>Bacteria</taxon>
        <taxon>Bacteria division CSSED10-310</taxon>
    </lineage>
</organism>
<feature type="domain" description="RmlD-like substrate binding" evidence="1">
    <location>
        <begin position="17"/>
        <end position="302"/>
    </location>
</feature>
<name>A0ABV6YU35_UNCC1</name>
<dbReference type="InterPro" id="IPR029903">
    <property type="entry name" value="RmlD-like-bd"/>
</dbReference>
<dbReference type="EMBL" id="JBHPBY010000054">
    <property type="protein sequence ID" value="MFC1849710.1"/>
    <property type="molecule type" value="Genomic_DNA"/>
</dbReference>
<keyword evidence="3" id="KW-1185">Reference proteome</keyword>
<protein>
    <submittedName>
        <fullName evidence="2">SDR family oxidoreductase</fullName>
    </submittedName>
</protein>
<comment type="caution">
    <text evidence="2">The sequence shown here is derived from an EMBL/GenBank/DDBJ whole genome shotgun (WGS) entry which is preliminary data.</text>
</comment>
<dbReference type="PANTHER" id="PTHR43242">
    <property type="entry name" value="NAD(P)-BINDING ROSSMANN-FOLD SUPERFAMILY PROTEIN"/>
    <property type="match status" value="1"/>
</dbReference>
<dbReference type="SUPFAM" id="SSF51735">
    <property type="entry name" value="NAD(P)-binding Rossmann-fold domains"/>
    <property type="match status" value="1"/>
</dbReference>
<evidence type="ECO:0000313" key="2">
    <source>
        <dbReference type="EMBL" id="MFC1849710.1"/>
    </source>
</evidence>
<accession>A0ABV6YU35</accession>
<proteinExistence type="predicted"/>
<evidence type="ECO:0000313" key="3">
    <source>
        <dbReference type="Proteomes" id="UP001594351"/>
    </source>
</evidence>
<evidence type="ECO:0000259" key="1">
    <source>
        <dbReference type="Pfam" id="PF04321"/>
    </source>
</evidence>
<dbReference type="InterPro" id="IPR036291">
    <property type="entry name" value="NAD(P)-bd_dom_sf"/>
</dbReference>
<sequence length="306" mass="34358">MDQNISETRRNPRDKKTVLITGASGYIGGNLAYFMSEVGDIYRTFHTSPLRTGQAIPLNITDKNEVNRVIQDRCPDLIIHTAAITNANQCAAQPQLAWDVNVSGTENIARAAQGVEARLIYLSTDLVFGGHSSFYAEEDIPTPICYYGKSKLAGEHVARKLCSRCCILRLALAYGWSATSSTCFTEKIIETLRRSEKINLFNDEFRTPVYITDVCQIITAIASTENHQDLYHVSGTERLSRYQFGLRLAAIFNFNQNLINPISVSDFDFQDERPRDCSLNSEKIKQFLSLNIRSVDQGLHDMASLK</sequence>
<dbReference type="Pfam" id="PF04321">
    <property type="entry name" value="RmlD_sub_bind"/>
    <property type="match status" value="1"/>
</dbReference>
<dbReference type="CDD" id="cd05254">
    <property type="entry name" value="dTDP_HR_like_SDR_e"/>
    <property type="match status" value="1"/>
</dbReference>
<gene>
    <name evidence="2" type="ORF">ACFL27_05820</name>
</gene>
<dbReference type="PANTHER" id="PTHR43242:SF1">
    <property type="entry name" value="NAD(P)-BINDING ROSSMANN-FOLD SUPERFAMILY PROTEIN"/>
    <property type="match status" value="1"/>
</dbReference>
<dbReference type="Gene3D" id="3.40.50.720">
    <property type="entry name" value="NAD(P)-binding Rossmann-like Domain"/>
    <property type="match status" value="1"/>
</dbReference>
<reference evidence="2 3" key="1">
    <citation type="submission" date="2024-09" db="EMBL/GenBank/DDBJ databases">
        <title>Laminarin stimulates single cell rates of sulfate reduction while oxygen inhibits transcriptomic activity in coastal marine sediment.</title>
        <authorList>
            <person name="Lindsay M."/>
            <person name="Orcutt B."/>
            <person name="Emerson D."/>
            <person name="Stepanauskas R."/>
            <person name="D'Angelo T."/>
        </authorList>
    </citation>
    <scope>NUCLEOTIDE SEQUENCE [LARGE SCALE GENOMIC DNA]</scope>
    <source>
        <strain evidence="2">SAG AM-311-K15</strain>
    </source>
</reference>
<dbReference type="Proteomes" id="UP001594351">
    <property type="component" value="Unassembled WGS sequence"/>
</dbReference>